<evidence type="ECO:0000313" key="2">
    <source>
        <dbReference type="EMBL" id="BES97454.1"/>
    </source>
</evidence>
<feature type="chain" id="PRO_5047044168" description="Transferrin-like domain-containing protein" evidence="1">
    <location>
        <begin position="21"/>
        <end position="219"/>
    </location>
</feature>
<name>A0ABN7B1L5_9HEMI</name>
<feature type="signal peptide" evidence="1">
    <location>
        <begin position="1"/>
        <end position="20"/>
    </location>
</feature>
<evidence type="ECO:0000313" key="3">
    <source>
        <dbReference type="Proteomes" id="UP001307889"/>
    </source>
</evidence>
<keyword evidence="1" id="KW-0732">Signal</keyword>
<proteinExistence type="predicted"/>
<keyword evidence="3" id="KW-1185">Reference proteome</keyword>
<dbReference type="Proteomes" id="UP001307889">
    <property type="component" value="Chromosome 8"/>
</dbReference>
<evidence type="ECO:0008006" key="4">
    <source>
        <dbReference type="Google" id="ProtNLM"/>
    </source>
</evidence>
<sequence>MFIRLPVPTILLYVLMTTLSLRWNEQIFRGVCEVYENLNKFTNYSRDLNKILTCVIGFQNFDPRYVLKLEGGINCSGLYGLESSVFESCIEKGFRYQVDCFVYALQAGEYMASIRHNVCLTLYSMTANQSYEKSQYQREEFDVGDAVPNNGFNAVTCVNGTNVTTLILPGEYSNILVAASSYDESLRRLKRPSEDTLLDKLSCPPYTLFGITEPKITIS</sequence>
<gene>
    <name evidence="2" type="ORF">NTJ_10269</name>
</gene>
<protein>
    <recommendedName>
        <fullName evidence="4">Transferrin-like domain-containing protein</fullName>
    </recommendedName>
</protein>
<evidence type="ECO:0000256" key="1">
    <source>
        <dbReference type="SAM" id="SignalP"/>
    </source>
</evidence>
<accession>A0ABN7B1L5</accession>
<reference evidence="2 3" key="1">
    <citation type="submission" date="2023-09" db="EMBL/GenBank/DDBJ databases">
        <title>Nesidiocoris tenuis whole genome shotgun sequence.</title>
        <authorList>
            <person name="Shibata T."/>
            <person name="Shimoda M."/>
            <person name="Kobayashi T."/>
            <person name="Uehara T."/>
        </authorList>
    </citation>
    <scope>NUCLEOTIDE SEQUENCE [LARGE SCALE GENOMIC DNA]</scope>
    <source>
        <strain evidence="2 3">Japan</strain>
    </source>
</reference>
<dbReference type="EMBL" id="AP028916">
    <property type="protein sequence ID" value="BES97454.1"/>
    <property type="molecule type" value="Genomic_DNA"/>
</dbReference>
<organism evidence="2 3">
    <name type="scientific">Nesidiocoris tenuis</name>
    <dbReference type="NCBI Taxonomy" id="355587"/>
    <lineage>
        <taxon>Eukaryota</taxon>
        <taxon>Metazoa</taxon>
        <taxon>Ecdysozoa</taxon>
        <taxon>Arthropoda</taxon>
        <taxon>Hexapoda</taxon>
        <taxon>Insecta</taxon>
        <taxon>Pterygota</taxon>
        <taxon>Neoptera</taxon>
        <taxon>Paraneoptera</taxon>
        <taxon>Hemiptera</taxon>
        <taxon>Heteroptera</taxon>
        <taxon>Panheteroptera</taxon>
        <taxon>Cimicomorpha</taxon>
        <taxon>Miridae</taxon>
        <taxon>Dicyphina</taxon>
        <taxon>Nesidiocoris</taxon>
    </lineage>
</organism>